<dbReference type="Pfam" id="PF00886">
    <property type="entry name" value="Ribosomal_S16"/>
    <property type="match status" value="1"/>
</dbReference>
<dbReference type="GO" id="GO:0015935">
    <property type="term" value="C:small ribosomal subunit"/>
    <property type="evidence" value="ECO:0007669"/>
    <property type="project" value="TreeGrafter"/>
</dbReference>
<evidence type="ECO:0000256" key="2">
    <source>
        <dbReference type="ARBA" id="ARBA00023274"/>
    </source>
</evidence>
<organism evidence="5 6">
    <name type="scientific">Persicobacter diffluens</name>
    <dbReference type="NCBI Taxonomy" id="981"/>
    <lineage>
        <taxon>Bacteria</taxon>
        <taxon>Pseudomonadati</taxon>
        <taxon>Bacteroidota</taxon>
        <taxon>Cytophagia</taxon>
        <taxon>Cytophagales</taxon>
        <taxon>Persicobacteraceae</taxon>
        <taxon>Persicobacter</taxon>
    </lineage>
</organism>
<reference evidence="5 6" key="1">
    <citation type="submission" date="2021-12" db="EMBL/GenBank/DDBJ databases">
        <title>Genome sequencing of bacteria with rrn-lacking chromosome and rrn-plasmid.</title>
        <authorList>
            <person name="Anda M."/>
            <person name="Iwasaki W."/>
        </authorList>
    </citation>
    <scope>NUCLEOTIDE SEQUENCE [LARGE SCALE GENOMIC DNA]</scope>
    <source>
        <strain evidence="5 6">NBRC 15940</strain>
    </source>
</reference>
<evidence type="ECO:0000313" key="5">
    <source>
        <dbReference type="EMBL" id="GJM62394.1"/>
    </source>
</evidence>
<dbReference type="GO" id="GO:0003735">
    <property type="term" value="F:structural constituent of ribosome"/>
    <property type="evidence" value="ECO:0007669"/>
    <property type="project" value="InterPro"/>
</dbReference>
<dbReference type="InterPro" id="IPR020592">
    <property type="entry name" value="Ribosomal_bS16_CS"/>
</dbReference>
<dbReference type="HAMAP" id="MF_00385">
    <property type="entry name" value="Ribosomal_bS16"/>
    <property type="match status" value="1"/>
</dbReference>
<comment type="similarity">
    <text evidence="3">Belongs to the bacterial ribosomal protein bS16 family.</text>
</comment>
<feature type="compositionally biased region" description="Acidic residues" evidence="4">
    <location>
        <begin position="165"/>
        <end position="182"/>
    </location>
</feature>
<dbReference type="Proteomes" id="UP001310022">
    <property type="component" value="Unassembled WGS sequence"/>
</dbReference>
<evidence type="ECO:0000256" key="1">
    <source>
        <dbReference type="ARBA" id="ARBA00022980"/>
    </source>
</evidence>
<dbReference type="SUPFAM" id="SSF54565">
    <property type="entry name" value="Ribosomal protein S16"/>
    <property type="match status" value="1"/>
</dbReference>
<dbReference type="PROSITE" id="PS00732">
    <property type="entry name" value="RIBOSOMAL_S16"/>
    <property type="match status" value="1"/>
</dbReference>
<dbReference type="NCBIfam" id="TIGR00002">
    <property type="entry name" value="S16"/>
    <property type="match status" value="1"/>
</dbReference>
<keyword evidence="6" id="KW-1185">Reference proteome</keyword>
<feature type="region of interest" description="Disordered" evidence="4">
    <location>
        <begin position="159"/>
        <end position="182"/>
    </location>
</feature>
<proteinExistence type="inferred from homology"/>
<accession>A0AAN5AKQ5</accession>
<dbReference type="Gene3D" id="3.30.1320.10">
    <property type="match status" value="1"/>
</dbReference>
<gene>
    <name evidence="3 5" type="primary">rpsP</name>
    <name evidence="5" type="ORF">PEDI_29460</name>
</gene>
<dbReference type="PANTHER" id="PTHR12919">
    <property type="entry name" value="30S RIBOSOMAL PROTEIN S16"/>
    <property type="match status" value="1"/>
</dbReference>
<evidence type="ECO:0000313" key="6">
    <source>
        <dbReference type="Proteomes" id="UP001310022"/>
    </source>
</evidence>
<dbReference type="NCBIfam" id="NF011094">
    <property type="entry name" value="PRK14521.1"/>
    <property type="match status" value="1"/>
</dbReference>
<evidence type="ECO:0000256" key="3">
    <source>
        <dbReference type="HAMAP-Rule" id="MF_00385"/>
    </source>
</evidence>
<dbReference type="GO" id="GO:0006412">
    <property type="term" value="P:translation"/>
    <property type="evidence" value="ECO:0007669"/>
    <property type="project" value="UniProtKB-UniRule"/>
</dbReference>
<dbReference type="InterPro" id="IPR000307">
    <property type="entry name" value="Ribosomal_bS16"/>
</dbReference>
<dbReference type="RefSeq" id="WP_053406438.1">
    <property type="nucleotide sequence ID" value="NZ_BQKE01000001.1"/>
</dbReference>
<keyword evidence="2 3" id="KW-0687">Ribonucleoprotein</keyword>
<keyword evidence="1 3" id="KW-0689">Ribosomal protein</keyword>
<sequence length="182" mass="19660">MAVKIRLARRGRKRQAIYNLVVADSRSPRDGKFIENLGIYNPNTNPATVDFNEDAAFDWVMKGAQPTDTARALLSYKGVMFRKHLQIGVNKGAITQEQADEKYNAWKEAKLAKIEGKIAKLANEADAAAKARFDAEAAKNQARIDAIAARKAEEEAAAAAAEAEVAGDDAEGEAPAAEETEA</sequence>
<dbReference type="GO" id="GO:0005737">
    <property type="term" value="C:cytoplasm"/>
    <property type="evidence" value="ECO:0007669"/>
    <property type="project" value="UniProtKB-ARBA"/>
</dbReference>
<comment type="caution">
    <text evidence="5">The sequence shown here is derived from an EMBL/GenBank/DDBJ whole genome shotgun (WGS) entry which is preliminary data.</text>
</comment>
<dbReference type="InterPro" id="IPR023803">
    <property type="entry name" value="Ribosomal_bS16_dom_sf"/>
</dbReference>
<protein>
    <recommendedName>
        <fullName evidence="3">Small ribosomal subunit protein bS16</fullName>
    </recommendedName>
</protein>
<name>A0AAN5AKQ5_9BACT</name>
<dbReference type="PANTHER" id="PTHR12919:SF20">
    <property type="entry name" value="SMALL RIBOSOMAL SUBUNIT PROTEIN BS16M"/>
    <property type="match status" value="1"/>
</dbReference>
<dbReference type="AlphaFoldDB" id="A0AAN5AKQ5"/>
<evidence type="ECO:0000256" key="4">
    <source>
        <dbReference type="SAM" id="MobiDB-lite"/>
    </source>
</evidence>
<dbReference type="EMBL" id="BQKE01000001">
    <property type="protein sequence ID" value="GJM62394.1"/>
    <property type="molecule type" value="Genomic_DNA"/>
</dbReference>